<dbReference type="PANTHER" id="PTHR43222:SF11">
    <property type="entry name" value="PHOSPHATASE NUDJ"/>
    <property type="match status" value="1"/>
</dbReference>
<dbReference type="GO" id="GO:0017111">
    <property type="term" value="F:ribonucleoside triphosphate phosphatase activity"/>
    <property type="evidence" value="ECO:0007669"/>
    <property type="project" value="InterPro"/>
</dbReference>
<dbReference type="InterPro" id="IPR033713">
    <property type="entry name" value="NudJ"/>
</dbReference>
<name>A0A4V3CV62_9BURK</name>
<dbReference type="Gene3D" id="3.90.79.10">
    <property type="entry name" value="Nucleoside Triphosphate Pyrophosphohydrolase"/>
    <property type="match status" value="1"/>
</dbReference>
<dbReference type="EMBL" id="SNXW01000008">
    <property type="protein sequence ID" value="TDP81228.1"/>
    <property type="molecule type" value="Genomic_DNA"/>
</dbReference>
<dbReference type="SUPFAM" id="SSF55811">
    <property type="entry name" value="Nudix"/>
    <property type="match status" value="1"/>
</dbReference>
<sequence length="197" mass="21665">MADNLGFMNSADLLEAAPGQTTASTEPVTHTSKARWKPNVTVAALIERDGRFLLVEEDTSDGLLLNNPAGHLDPGESPLQGVMRETLEETTCTFTPEGFLGLYMSRFRRTRTGEDITYLRMAFFGSVSEADPALSLDEGIVRTVWMTADEIRACPERHRSPLVLECLESYLAGERYPLGILTVHDSVFAAPAHHRAA</sequence>
<organism evidence="6 7">
    <name type="scientific">Aquabacterium commune</name>
    <dbReference type="NCBI Taxonomy" id="70586"/>
    <lineage>
        <taxon>Bacteria</taxon>
        <taxon>Pseudomonadati</taxon>
        <taxon>Pseudomonadota</taxon>
        <taxon>Betaproteobacteria</taxon>
        <taxon>Burkholderiales</taxon>
        <taxon>Aquabacterium</taxon>
    </lineage>
</organism>
<dbReference type="GO" id="GO:0017110">
    <property type="term" value="F:nucleoside diphosphate phosphatase activity"/>
    <property type="evidence" value="ECO:0007669"/>
    <property type="project" value="InterPro"/>
</dbReference>
<dbReference type="Proteomes" id="UP000294593">
    <property type="component" value="Unassembled WGS sequence"/>
</dbReference>
<keyword evidence="7" id="KW-1185">Reference proteome</keyword>
<evidence type="ECO:0000256" key="2">
    <source>
        <dbReference type="ARBA" id="ARBA00011245"/>
    </source>
</evidence>
<reference evidence="6 7" key="1">
    <citation type="submission" date="2019-03" db="EMBL/GenBank/DDBJ databases">
        <title>Genomic Encyclopedia of Type Strains, Phase IV (KMG-IV): sequencing the most valuable type-strain genomes for metagenomic binning, comparative biology and taxonomic classification.</title>
        <authorList>
            <person name="Goeker M."/>
        </authorList>
    </citation>
    <scope>NUCLEOTIDE SEQUENCE [LARGE SCALE GENOMIC DNA]</scope>
    <source>
        <strain evidence="6 7">DSM 11901</strain>
    </source>
</reference>
<comment type="cofactor">
    <cofactor evidence="4">
        <name>Mg(2+)</name>
        <dbReference type="ChEBI" id="CHEBI:18420"/>
    </cofactor>
</comment>
<dbReference type="PANTHER" id="PTHR43222">
    <property type="entry name" value="NUDIX HYDROLASE 23"/>
    <property type="match status" value="1"/>
</dbReference>
<accession>A0A4V3CV62</accession>
<evidence type="ECO:0000313" key="6">
    <source>
        <dbReference type="EMBL" id="TDP81228.1"/>
    </source>
</evidence>
<evidence type="ECO:0000256" key="3">
    <source>
        <dbReference type="ARBA" id="ARBA00015552"/>
    </source>
</evidence>
<feature type="domain" description="Nudix hydrolase" evidence="5">
    <location>
        <begin position="35"/>
        <end position="168"/>
    </location>
</feature>
<evidence type="ECO:0000313" key="7">
    <source>
        <dbReference type="Proteomes" id="UP000294593"/>
    </source>
</evidence>
<gene>
    <name evidence="4" type="primary">nudJ</name>
    <name evidence="6" type="ORF">EV672_10813</name>
</gene>
<dbReference type="PROSITE" id="PS51462">
    <property type="entry name" value="NUDIX"/>
    <property type="match status" value="1"/>
</dbReference>
<evidence type="ECO:0000256" key="4">
    <source>
        <dbReference type="RuleBase" id="RU364043"/>
    </source>
</evidence>
<dbReference type="Pfam" id="PF00293">
    <property type="entry name" value="NUDIX"/>
    <property type="match status" value="1"/>
</dbReference>
<evidence type="ECO:0000256" key="1">
    <source>
        <dbReference type="ARBA" id="ARBA00007608"/>
    </source>
</evidence>
<dbReference type="GO" id="GO:0004787">
    <property type="term" value="F:thiamine diphosphate phosphatase activity"/>
    <property type="evidence" value="ECO:0007669"/>
    <property type="project" value="InterPro"/>
</dbReference>
<dbReference type="EC" id="3.6.1.-" evidence="4"/>
<evidence type="ECO:0000259" key="5">
    <source>
        <dbReference type="PROSITE" id="PS51462"/>
    </source>
</evidence>
<keyword evidence="4" id="KW-0460">Magnesium</keyword>
<protein>
    <recommendedName>
        <fullName evidence="3 4">Phosphatase NudJ</fullName>
        <ecNumber evidence="4">3.6.1.-</ecNumber>
    </recommendedName>
</protein>
<comment type="similarity">
    <text evidence="1 4">Belongs to the Nudix hydrolase family. NudJ subfamily.</text>
</comment>
<proteinExistence type="inferred from homology"/>
<comment type="caution">
    <text evidence="6">The sequence shown here is derived from an EMBL/GenBank/DDBJ whole genome shotgun (WGS) entry which is preliminary data.</text>
</comment>
<dbReference type="InterPro" id="IPR000086">
    <property type="entry name" value="NUDIX_hydrolase_dom"/>
</dbReference>
<dbReference type="CDD" id="cd03675">
    <property type="entry name" value="NUDIX_Hydrolase"/>
    <property type="match status" value="1"/>
</dbReference>
<dbReference type="AlphaFoldDB" id="A0A4V3CV62"/>
<comment type="subunit">
    <text evidence="2 4">Monomer.</text>
</comment>
<dbReference type="InterPro" id="IPR015797">
    <property type="entry name" value="NUDIX_hydrolase-like_dom_sf"/>
</dbReference>
<keyword evidence="4" id="KW-0378">Hydrolase</keyword>